<keyword evidence="5" id="KW-0560">Oxidoreductase</keyword>
<dbReference type="GO" id="GO:0050660">
    <property type="term" value="F:flavin adenine dinucleotide binding"/>
    <property type="evidence" value="ECO:0007669"/>
    <property type="project" value="InterPro"/>
</dbReference>
<dbReference type="PIRSF" id="PIRSF016578">
    <property type="entry name" value="HsaA"/>
    <property type="match status" value="1"/>
</dbReference>
<dbReference type="Pfam" id="PF02771">
    <property type="entry name" value="Acyl-CoA_dh_N"/>
    <property type="match status" value="1"/>
</dbReference>
<dbReference type="OrthoDB" id="9802447at2"/>
<dbReference type="GO" id="GO:0003995">
    <property type="term" value="F:acyl-CoA dehydrogenase activity"/>
    <property type="evidence" value="ECO:0007669"/>
    <property type="project" value="TreeGrafter"/>
</dbReference>
<dbReference type="InterPro" id="IPR009100">
    <property type="entry name" value="AcylCoA_DH/oxidase_NM_dom_sf"/>
</dbReference>
<evidence type="ECO:0000256" key="4">
    <source>
        <dbReference type="ARBA" id="ARBA00022827"/>
    </source>
</evidence>
<dbReference type="EMBL" id="SLWV01000026">
    <property type="protein sequence ID" value="TCO70407.1"/>
    <property type="molecule type" value="Genomic_DNA"/>
</dbReference>
<comment type="similarity">
    <text evidence="2 5">Belongs to the acyl-CoA dehydrogenase family.</text>
</comment>
<evidence type="ECO:0000259" key="8">
    <source>
        <dbReference type="Pfam" id="PF02771"/>
    </source>
</evidence>
<feature type="domain" description="Acyl-CoA oxidase/dehydrogenase middle" evidence="7">
    <location>
        <begin position="121"/>
        <end position="211"/>
    </location>
</feature>
<dbReference type="Gene3D" id="1.10.540.10">
    <property type="entry name" value="Acyl-CoA dehydrogenase/oxidase, N-terminal domain"/>
    <property type="match status" value="1"/>
</dbReference>
<comment type="cofactor">
    <cofactor evidence="1 5">
        <name>FAD</name>
        <dbReference type="ChEBI" id="CHEBI:57692"/>
    </cofactor>
</comment>
<proteinExistence type="inferred from homology"/>
<protein>
    <recommendedName>
        <fullName evidence="11">Alkylation response protein AidB-like acyl-CoA dehydrogenase</fullName>
    </recommendedName>
</protein>
<evidence type="ECO:0008006" key="11">
    <source>
        <dbReference type="Google" id="ProtNLM"/>
    </source>
</evidence>
<dbReference type="Gene3D" id="1.20.140.10">
    <property type="entry name" value="Butyryl-CoA Dehydrogenase, subunit A, domain 3"/>
    <property type="match status" value="1"/>
</dbReference>
<evidence type="ECO:0000313" key="10">
    <source>
        <dbReference type="Proteomes" id="UP000294919"/>
    </source>
</evidence>
<evidence type="ECO:0000256" key="2">
    <source>
        <dbReference type="ARBA" id="ARBA00009347"/>
    </source>
</evidence>
<evidence type="ECO:0000259" key="6">
    <source>
        <dbReference type="Pfam" id="PF00441"/>
    </source>
</evidence>
<evidence type="ECO:0000256" key="3">
    <source>
        <dbReference type="ARBA" id="ARBA00022630"/>
    </source>
</evidence>
<dbReference type="InterPro" id="IPR046373">
    <property type="entry name" value="Acyl-CoA_Oxase/DH_mid-dom_sf"/>
</dbReference>
<name>A0A4R2KE12_9FIRM</name>
<dbReference type="InterPro" id="IPR009075">
    <property type="entry name" value="AcylCo_DH/oxidase_C"/>
</dbReference>
<sequence>MRIELTREQMEHQEKFREFVSAEIAEGAKQFDQEEKIPDEVIKKISEKGYLGSMISRKYGGMEWDSITIGLLNEEFGKACSSVRSILTVHGMVALAIQRWGRDEQKDYWLPRMAKGEVIGAFGLTEPQVGSDAKSVETTAVKTDGKYILNGTKKWITMGQIADLFLIFAQCEGKVTAFLVPRDAPGLLIKPLGGLIGMRASMTTELKMEDCSIDEVNIIGKIGTGLSHIALSSLDYGRYTVACGCIGIAQACLEQSIRYSRDRIQFGKPLRKYQAIQKMITEMVVNTDAARLLCQKAGYLRDIGDPDSIMQVWTAKYFASIMANKVANNAVQIHGANGCSREYPIERYLRDARIAEIIEGTTQMHEILISSNAVRNY</sequence>
<keyword evidence="10" id="KW-1185">Reference proteome</keyword>
<dbReference type="FunFam" id="1.20.140.10:FF:000004">
    <property type="entry name" value="Acyl-CoA dehydrogenase FadE25"/>
    <property type="match status" value="1"/>
</dbReference>
<feature type="domain" description="Acyl-CoA dehydrogenase/oxidase C-terminal" evidence="6">
    <location>
        <begin position="229"/>
        <end position="371"/>
    </location>
</feature>
<dbReference type="Pfam" id="PF02770">
    <property type="entry name" value="Acyl-CoA_dh_M"/>
    <property type="match status" value="1"/>
</dbReference>
<evidence type="ECO:0000256" key="5">
    <source>
        <dbReference type="RuleBase" id="RU362125"/>
    </source>
</evidence>
<dbReference type="InterPro" id="IPR013786">
    <property type="entry name" value="AcylCoA_DH/ox_N"/>
</dbReference>
<dbReference type="Gene3D" id="2.40.110.10">
    <property type="entry name" value="Butyryl-CoA Dehydrogenase, subunit A, domain 2"/>
    <property type="match status" value="1"/>
</dbReference>
<evidence type="ECO:0000256" key="1">
    <source>
        <dbReference type="ARBA" id="ARBA00001974"/>
    </source>
</evidence>
<dbReference type="InterPro" id="IPR037069">
    <property type="entry name" value="AcylCoA_DH/ox_N_sf"/>
</dbReference>
<evidence type="ECO:0000259" key="7">
    <source>
        <dbReference type="Pfam" id="PF02770"/>
    </source>
</evidence>
<keyword evidence="3 5" id="KW-0285">Flavoprotein</keyword>
<reference evidence="9 10" key="1">
    <citation type="submission" date="2019-03" db="EMBL/GenBank/DDBJ databases">
        <title>Genomic Encyclopedia of Type Strains, Phase IV (KMG-IV): sequencing the most valuable type-strain genomes for metagenomic binning, comparative biology and taxonomic classification.</title>
        <authorList>
            <person name="Goeker M."/>
        </authorList>
    </citation>
    <scope>NUCLEOTIDE SEQUENCE [LARGE SCALE GENOMIC DNA]</scope>
    <source>
        <strain evidence="9 10">DSM 102940</strain>
    </source>
</reference>
<dbReference type="SUPFAM" id="SSF56645">
    <property type="entry name" value="Acyl-CoA dehydrogenase NM domain-like"/>
    <property type="match status" value="1"/>
</dbReference>
<dbReference type="Pfam" id="PF00441">
    <property type="entry name" value="Acyl-CoA_dh_1"/>
    <property type="match status" value="1"/>
</dbReference>
<dbReference type="Proteomes" id="UP000294919">
    <property type="component" value="Unassembled WGS sequence"/>
</dbReference>
<dbReference type="InterPro" id="IPR006091">
    <property type="entry name" value="Acyl-CoA_Oxase/DH_mid-dom"/>
</dbReference>
<organism evidence="9 10">
    <name type="scientific">Marinisporobacter balticus</name>
    <dbReference type="NCBI Taxonomy" id="2018667"/>
    <lineage>
        <taxon>Bacteria</taxon>
        <taxon>Bacillati</taxon>
        <taxon>Bacillota</taxon>
        <taxon>Clostridia</taxon>
        <taxon>Peptostreptococcales</taxon>
        <taxon>Thermotaleaceae</taxon>
        <taxon>Marinisporobacter</taxon>
    </lineage>
</organism>
<feature type="domain" description="Acyl-CoA dehydrogenase/oxidase N-terminal" evidence="8">
    <location>
        <begin position="6"/>
        <end position="117"/>
    </location>
</feature>
<dbReference type="InterPro" id="IPR036250">
    <property type="entry name" value="AcylCo_DH-like_C"/>
</dbReference>
<keyword evidence="4 5" id="KW-0274">FAD</keyword>
<dbReference type="PANTHER" id="PTHR43884">
    <property type="entry name" value="ACYL-COA DEHYDROGENASE"/>
    <property type="match status" value="1"/>
</dbReference>
<dbReference type="RefSeq" id="WP_132247091.1">
    <property type="nucleotide sequence ID" value="NZ_SLWV01000026.1"/>
</dbReference>
<comment type="caution">
    <text evidence="9">The sequence shown here is derived from an EMBL/GenBank/DDBJ whole genome shotgun (WGS) entry which is preliminary data.</text>
</comment>
<accession>A0A4R2KE12</accession>
<dbReference type="PANTHER" id="PTHR43884:SF12">
    <property type="entry name" value="ISOVALERYL-COA DEHYDROGENASE, MITOCHONDRIAL-RELATED"/>
    <property type="match status" value="1"/>
</dbReference>
<dbReference type="AlphaFoldDB" id="A0A4R2KE12"/>
<dbReference type="SUPFAM" id="SSF47203">
    <property type="entry name" value="Acyl-CoA dehydrogenase C-terminal domain-like"/>
    <property type="match status" value="1"/>
</dbReference>
<gene>
    <name evidence="9" type="ORF">EV214_12627</name>
</gene>
<evidence type="ECO:0000313" key="9">
    <source>
        <dbReference type="EMBL" id="TCO70407.1"/>
    </source>
</evidence>